<keyword evidence="1" id="KW-1133">Transmembrane helix</keyword>
<feature type="transmembrane region" description="Helical" evidence="1">
    <location>
        <begin position="72"/>
        <end position="92"/>
    </location>
</feature>
<evidence type="ECO:0000256" key="1">
    <source>
        <dbReference type="SAM" id="Phobius"/>
    </source>
</evidence>
<keyword evidence="1" id="KW-0472">Membrane</keyword>
<gene>
    <name evidence="2" type="ORF">SPHA_73698</name>
</gene>
<feature type="transmembrane region" description="Helical" evidence="1">
    <location>
        <begin position="133"/>
        <end position="152"/>
    </location>
</feature>
<dbReference type="EMBL" id="CAHIKZ030005385">
    <property type="protein sequence ID" value="CAE1323876.1"/>
    <property type="molecule type" value="Genomic_DNA"/>
</dbReference>
<organism evidence="2 3">
    <name type="scientific">Acanthosepion pharaonis</name>
    <name type="common">Pharaoh cuttlefish</name>
    <name type="synonym">Sepia pharaonis</name>
    <dbReference type="NCBI Taxonomy" id="158019"/>
    <lineage>
        <taxon>Eukaryota</taxon>
        <taxon>Metazoa</taxon>
        <taxon>Spiralia</taxon>
        <taxon>Lophotrochozoa</taxon>
        <taxon>Mollusca</taxon>
        <taxon>Cephalopoda</taxon>
        <taxon>Coleoidea</taxon>
        <taxon>Decapodiformes</taxon>
        <taxon>Sepiida</taxon>
        <taxon>Sepiina</taxon>
        <taxon>Sepiidae</taxon>
        <taxon>Acanthosepion</taxon>
    </lineage>
</organism>
<dbReference type="AlphaFoldDB" id="A0A812EMR7"/>
<keyword evidence="3" id="KW-1185">Reference proteome</keyword>
<evidence type="ECO:0000313" key="3">
    <source>
        <dbReference type="Proteomes" id="UP000597762"/>
    </source>
</evidence>
<dbReference type="Proteomes" id="UP000597762">
    <property type="component" value="Unassembled WGS sequence"/>
</dbReference>
<name>A0A812EMR7_ACAPH</name>
<protein>
    <submittedName>
        <fullName evidence="2">Uncharacterized protein</fullName>
    </submittedName>
</protein>
<sequence length="182" mass="20319">MITLRAKIRVSPLSISCSFSPSIFLCEYLSSVSPFLSSTLSFYCSVSSQFISIPISSSTPLSLSLSLSLSSFLTSVSLFPSLFLHLSSFSFISMSISNHISHSFSIFSYLCFSLLLSSHLTRFSHSVHSYLPLSFYSSSLSMFLAFSVSILLSRYFRLSLPPRLLFLSFSKFSTLSFLNYIL</sequence>
<proteinExistence type="predicted"/>
<keyword evidence="1" id="KW-0812">Transmembrane</keyword>
<comment type="caution">
    <text evidence="2">The sequence shown here is derived from an EMBL/GenBank/DDBJ whole genome shotgun (WGS) entry which is preliminary data.</text>
</comment>
<reference evidence="2" key="1">
    <citation type="submission" date="2021-01" db="EMBL/GenBank/DDBJ databases">
        <authorList>
            <person name="Li R."/>
            <person name="Bekaert M."/>
        </authorList>
    </citation>
    <scope>NUCLEOTIDE SEQUENCE</scope>
    <source>
        <strain evidence="2">Farmed</strain>
    </source>
</reference>
<evidence type="ECO:0000313" key="2">
    <source>
        <dbReference type="EMBL" id="CAE1323876.1"/>
    </source>
</evidence>
<feature type="transmembrane region" description="Helical" evidence="1">
    <location>
        <begin position="104"/>
        <end position="121"/>
    </location>
</feature>
<accession>A0A812EMR7</accession>